<keyword evidence="4" id="KW-1185">Reference proteome</keyword>
<name>J3L889_ORYBR</name>
<dbReference type="KEGG" id="obr:102700769"/>
<proteinExistence type="predicted"/>
<dbReference type="eggNOG" id="ENOG502R20F">
    <property type="taxonomic scope" value="Eukaryota"/>
</dbReference>
<dbReference type="Gramene" id="OB01G54450.1">
    <property type="protein sequence ID" value="OB01G54450.1"/>
    <property type="gene ID" value="OB01G54450"/>
</dbReference>
<evidence type="ECO:0008006" key="5">
    <source>
        <dbReference type="Google" id="ProtNLM"/>
    </source>
</evidence>
<dbReference type="EnsemblPlants" id="OB01G54450.1">
    <property type="protein sequence ID" value="OB01G54450.1"/>
    <property type="gene ID" value="OB01G54450"/>
</dbReference>
<feature type="chain" id="PRO_5003772042" description="Root cap protein 1" evidence="2">
    <location>
        <begin position="22"/>
        <end position="346"/>
    </location>
</feature>
<evidence type="ECO:0000256" key="2">
    <source>
        <dbReference type="SAM" id="SignalP"/>
    </source>
</evidence>
<protein>
    <recommendedName>
        <fullName evidence="5">Root cap protein 1</fullName>
    </recommendedName>
</protein>
<evidence type="ECO:0000256" key="1">
    <source>
        <dbReference type="SAM" id="MobiDB-lite"/>
    </source>
</evidence>
<keyword evidence="2" id="KW-0732">Signal</keyword>
<dbReference type="STRING" id="4533.J3L889"/>
<dbReference type="Pfam" id="PF06830">
    <property type="entry name" value="Root_cap"/>
    <property type="match status" value="1"/>
</dbReference>
<evidence type="ECO:0000313" key="4">
    <source>
        <dbReference type="Proteomes" id="UP000006038"/>
    </source>
</evidence>
<dbReference type="OrthoDB" id="2012132at2759"/>
<feature type="region of interest" description="Disordered" evidence="1">
    <location>
        <begin position="29"/>
        <end position="48"/>
    </location>
</feature>
<organism evidence="3">
    <name type="scientific">Oryza brachyantha</name>
    <name type="common">malo sina</name>
    <dbReference type="NCBI Taxonomy" id="4533"/>
    <lineage>
        <taxon>Eukaryota</taxon>
        <taxon>Viridiplantae</taxon>
        <taxon>Streptophyta</taxon>
        <taxon>Embryophyta</taxon>
        <taxon>Tracheophyta</taxon>
        <taxon>Spermatophyta</taxon>
        <taxon>Magnoliopsida</taxon>
        <taxon>Liliopsida</taxon>
        <taxon>Poales</taxon>
        <taxon>Poaceae</taxon>
        <taxon>BOP clade</taxon>
        <taxon>Oryzoideae</taxon>
        <taxon>Oryzeae</taxon>
        <taxon>Oryzinae</taxon>
        <taxon>Oryza</taxon>
    </lineage>
</organism>
<reference evidence="3" key="2">
    <citation type="submission" date="2013-04" db="UniProtKB">
        <authorList>
            <consortium name="EnsemblPlants"/>
        </authorList>
    </citation>
    <scope>IDENTIFICATION</scope>
</reference>
<accession>J3L889</accession>
<dbReference type="GeneID" id="102700769"/>
<dbReference type="AlphaFoldDB" id="J3L889"/>
<dbReference type="InterPro" id="IPR009646">
    <property type="entry name" value="Root_cap"/>
</dbReference>
<sequence>MALVQVVAVALALSCCGAVIAASAATPPPTRLVAPRPKPGTRGKVPRGTPLTTITFSPRHKRDYQVTCTNTGRRPCVVTCPSTCPNKCLVACSYCLTFCMCDLFPGTSCGDPRFTGADGNTFYFHGKKEQDFCIVTDADLHINAHFIGNRNSAMKRDFTWIQALGISFGDHRLYIGARKAAEWDDEEDHVQITFDGEPVNVDAARGAQWVPGALPALSVSRTDTVNAVTVELAGVFTITANAVPITDEDSRIHHYGKTGKDSLVHLDLGYKFHALTDAVDGVLGQTYRPTYANRLNITAKMPIMGGADKYRSSGLFSPDCAVSRFHRRTSAAAAAAGDHVAVGFAS</sequence>
<dbReference type="HOGENOM" id="CLU_018422_0_0_1"/>
<dbReference type="OMA" id="EHENADA"/>
<evidence type="ECO:0000313" key="3">
    <source>
        <dbReference type="EnsemblPlants" id="OB01G54450.1"/>
    </source>
</evidence>
<feature type="signal peptide" evidence="2">
    <location>
        <begin position="1"/>
        <end position="21"/>
    </location>
</feature>
<reference evidence="3" key="1">
    <citation type="journal article" date="2013" name="Nat. Commun.">
        <title>Whole-genome sequencing of Oryza brachyantha reveals mechanisms underlying Oryza genome evolution.</title>
        <authorList>
            <person name="Chen J."/>
            <person name="Huang Q."/>
            <person name="Gao D."/>
            <person name="Wang J."/>
            <person name="Lang Y."/>
            <person name="Liu T."/>
            <person name="Li B."/>
            <person name="Bai Z."/>
            <person name="Luis Goicoechea J."/>
            <person name="Liang C."/>
            <person name="Chen C."/>
            <person name="Zhang W."/>
            <person name="Sun S."/>
            <person name="Liao Y."/>
            <person name="Zhang X."/>
            <person name="Yang L."/>
            <person name="Song C."/>
            <person name="Wang M."/>
            <person name="Shi J."/>
            <person name="Liu G."/>
            <person name="Liu J."/>
            <person name="Zhou H."/>
            <person name="Zhou W."/>
            <person name="Yu Q."/>
            <person name="An N."/>
            <person name="Chen Y."/>
            <person name="Cai Q."/>
            <person name="Wang B."/>
            <person name="Liu B."/>
            <person name="Min J."/>
            <person name="Huang Y."/>
            <person name="Wu H."/>
            <person name="Li Z."/>
            <person name="Zhang Y."/>
            <person name="Yin Y."/>
            <person name="Song W."/>
            <person name="Jiang J."/>
            <person name="Jackson S.A."/>
            <person name="Wing R.A."/>
            <person name="Wang J."/>
            <person name="Chen M."/>
        </authorList>
    </citation>
    <scope>NUCLEOTIDE SEQUENCE [LARGE SCALE GENOMIC DNA]</scope>
    <source>
        <strain evidence="3">cv. IRGC 101232</strain>
    </source>
</reference>
<dbReference type="PANTHER" id="PTHR31656">
    <property type="entry name" value="ROOT CAP DOMAIN-CONTAINING PROTEIN"/>
    <property type="match status" value="1"/>
</dbReference>
<dbReference type="Proteomes" id="UP000006038">
    <property type="component" value="Chromosome 1"/>
</dbReference>